<comment type="caution">
    <text evidence="3">The sequence shown here is derived from an EMBL/GenBank/DDBJ whole genome shotgun (WGS) entry which is preliminary data.</text>
</comment>
<proteinExistence type="predicted"/>
<dbReference type="PROSITE" id="PS50943">
    <property type="entry name" value="HTH_CROC1"/>
    <property type="match status" value="1"/>
</dbReference>
<name>A0A562SYY9_CHIJA</name>
<gene>
    <name evidence="3" type="ORF">LX66_3532</name>
</gene>
<keyword evidence="1" id="KW-0238">DNA-binding</keyword>
<dbReference type="SUPFAM" id="SSF47413">
    <property type="entry name" value="lambda repressor-like DNA-binding domains"/>
    <property type="match status" value="1"/>
</dbReference>
<accession>A0A562SYY9</accession>
<dbReference type="GO" id="GO:0003677">
    <property type="term" value="F:DNA binding"/>
    <property type="evidence" value="ECO:0007669"/>
    <property type="project" value="UniProtKB-KW"/>
</dbReference>
<dbReference type="Pfam" id="PF01381">
    <property type="entry name" value="HTH_3"/>
    <property type="match status" value="1"/>
</dbReference>
<dbReference type="Gene3D" id="1.10.260.40">
    <property type="entry name" value="lambda repressor-like DNA-binding domains"/>
    <property type="match status" value="1"/>
</dbReference>
<dbReference type="CDD" id="cd00093">
    <property type="entry name" value="HTH_XRE"/>
    <property type="match status" value="1"/>
</dbReference>
<dbReference type="AlphaFoldDB" id="A0A562SYY9"/>
<dbReference type="EMBL" id="VLLG01000004">
    <property type="protein sequence ID" value="TWI86278.1"/>
    <property type="molecule type" value="Genomic_DNA"/>
</dbReference>
<dbReference type="PANTHER" id="PTHR46558">
    <property type="entry name" value="TRACRIPTIONAL REGULATORY PROTEIN-RELATED-RELATED"/>
    <property type="match status" value="1"/>
</dbReference>
<evidence type="ECO:0000259" key="2">
    <source>
        <dbReference type="PROSITE" id="PS50943"/>
    </source>
</evidence>
<evidence type="ECO:0000256" key="1">
    <source>
        <dbReference type="ARBA" id="ARBA00023125"/>
    </source>
</evidence>
<sequence>MFIRLLFQMKQEERILKDFGKRLKAMREAKGWTQLDLAFPLKSSVSHVSKLENGHSEPGLLMLHRLAAILECTVPDLVKDA</sequence>
<dbReference type="InterPro" id="IPR001387">
    <property type="entry name" value="Cro/C1-type_HTH"/>
</dbReference>
<dbReference type="SMART" id="SM00530">
    <property type="entry name" value="HTH_XRE"/>
    <property type="match status" value="1"/>
</dbReference>
<evidence type="ECO:0000313" key="4">
    <source>
        <dbReference type="Proteomes" id="UP000316778"/>
    </source>
</evidence>
<evidence type="ECO:0000313" key="3">
    <source>
        <dbReference type="EMBL" id="TWI86278.1"/>
    </source>
</evidence>
<reference evidence="3 4" key="1">
    <citation type="journal article" date="2013" name="Stand. Genomic Sci.">
        <title>Genomic Encyclopedia of Type Strains, Phase I: The one thousand microbial genomes (KMG-I) project.</title>
        <authorList>
            <person name="Kyrpides N.C."/>
            <person name="Woyke T."/>
            <person name="Eisen J.A."/>
            <person name="Garrity G."/>
            <person name="Lilburn T.G."/>
            <person name="Beck B.J."/>
            <person name="Whitman W.B."/>
            <person name="Hugenholtz P."/>
            <person name="Klenk H.P."/>
        </authorList>
    </citation>
    <scope>NUCLEOTIDE SEQUENCE [LARGE SCALE GENOMIC DNA]</scope>
    <source>
        <strain evidence="3 4">DSM 13484</strain>
    </source>
</reference>
<keyword evidence="4" id="KW-1185">Reference proteome</keyword>
<dbReference type="PANTHER" id="PTHR46558:SF4">
    <property type="entry name" value="DNA-BIDING PHAGE PROTEIN"/>
    <property type="match status" value="1"/>
</dbReference>
<feature type="domain" description="HTH cro/C1-type" evidence="2">
    <location>
        <begin position="23"/>
        <end position="77"/>
    </location>
</feature>
<organism evidence="3 4">
    <name type="scientific">Chitinophaga japonensis</name>
    <name type="common">Flexibacter japonensis</name>
    <dbReference type="NCBI Taxonomy" id="104662"/>
    <lineage>
        <taxon>Bacteria</taxon>
        <taxon>Pseudomonadati</taxon>
        <taxon>Bacteroidota</taxon>
        <taxon>Chitinophagia</taxon>
        <taxon>Chitinophagales</taxon>
        <taxon>Chitinophagaceae</taxon>
        <taxon>Chitinophaga</taxon>
    </lineage>
</organism>
<dbReference type="Proteomes" id="UP000316778">
    <property type="component" value="Unassembled WGS sequence"/>
</dbReference>
<protein>
    <submittedName>
        <fullName evidence="3">Helix-turn-helix protein</fullName>
    </submittedName>
</protein>
<dbReference type="InterPro" id="IPR010982">
    <property type="entry name" value="Lambda_DNA-bd_dom_sf"/>
</dbReference>